<dbReference type="InterPro" id="IPR017208">
    <property type="entry name" value="UCP037442_abhydr"/>
</dbReference>
<dbReference type="SUPFAM" id="SSF53474">
    <property type="entry name" value="alpha/beta-Hydrolases"/>
    <property type="match status" value="1"/>
</dbReference>
<proteinExistence type="predicted"/>
<organism evidence="2 3">
    <name type="scientific">Flavobacterium collinsii</name>
    <dbReference type="NCBI Taxonomy" id="1114861"/>
    <lineage>
        <taxon>Bacteria</taxon>
        <taxon>Pseudomonadati</taxon>
        <taxon>Bacteroidota</taxon>
        <taxon>Flavobacteriia</taxon>
        <taxon>Flavobacteriales</taxon>
        <taxon>Flavobacteriaceae</taxon>
        <taxon>Flavobacterium</taxon>
    </lineage>
</organism>
<dbReference type="PIRSF" id="PIRSF037442">
    <property type="entry name" value="UCP037442_abhydr"/>
    <property type="match status" value="1"/>
</dbReference>
<dbReference type="Pfam" id="PF12146">
    <property type="entry name" value="Hydrolase_4"/>
    <property type="match status" value="1"/>
</dbReference>
<keyword evidence="3" id="KW-1185">Reference proteome</keyword>
<evidence type="ECO:0000313" key="3">
    <source>
        <dbReference type="Proteomes" id="UP000474567"/>
    </source>
</evidence>
<evidence type="ECO:0000313" key="2">
    <source>
        <dbReference type="EMBL" id="CAA9198364.1"/>
    </source>
</evidence>
<feature type="domain" description="Serine aminopeptidase S33" evidence="1">
    <location>
        <begin position="65"/>
        <end position="172"/>
    </location>
</feature>
<dbReference type="InterPro" id="IPR022742">
    <property type="entry name" value="Hydrolase_4"/>
</dbReference>
<comment type="caution">
    <text evidence="2">The sequence shown here is derived from an EMBL/GenBank/DDBJ whole genome shotgun (WGS) entry which is preliminary data.</text>
</comment>
<accession>A0ABN7EKH9</accession>
<sequence length="320" mass="37010">MGICLFQIRTGKRTFCDSHLTNFSIQFLLHLLLYEVYMNAIKIDTPLEYSIAVTEFLSDNPNANCVIIASATGVKQNYYQNFSKFLSKNNYSVFTFDYGGIGDSKIQSLSKFSTTASNWAQNDFESVVKYVKNKNPNSKLLIITHSIGGQLIGLVPSNNLFDGVIMVASQSGSWVHWKGFDRLKMKFLWYVIIPSFCRIFNYLPSSHFTRMEDLPKGMALEWAKWCKKPNYHFDSIKNVKESYDKIKCQIKSYSIDNDFYATVPAINWIASQFKNAEVTRTHLKAEEFGVKDIGHFGFFKKIFKESIWELFLKDLRKFEN</sequence>
<dbReference type="Proteomes" id="UP000474567">
    <property type="component" value="Unassembled WGS sequence"/>
</dbReference>
<protein>
    <recommendedName>
        <fullName evidence="1">Serine aminopeptidase S33 domain-containing protein</fullName>
    </recommendedName>
</protein>
<dbReference type="InterPro" id="IPR029058">
    <property type="entry name" value="AB_hydrolase_fold"/>
</dbReference>
<name>A0ABN7EKH9_9FLAO</name>
<reference evidence="2 3" key="1">
    <citation type="submission" date="2020-02" db="EMBL/GenBank/DDBJ databases">
        <authorList>
            <person name="Criscuolo A."/>
        </authorList>
    </citation>
    <scope>NUCLEOTIDE SEQUENCE [LARGE SCALE GENOMIC DNA]</scope>
    <source>
        <strain evidence="2">CECT7796</strain>
    </source>
</reference>
<evidence type="ECO:0000259" key="1">
    <source>
        <dbReference type="Pfam" id="PF12146"/>
    </source>
</evidence>
<gene>
    <name evidence="2" type="ORF">FLACOL7796_02149</name>
</gene>
<dbReference type="Gene3D" id="3.40.50.1820">
    <property type="entry name" value="alpha/beta hydrolase"/>
    <property type="match status" value="1"/>
</dbReference>
<dbReference type="EMBL" id="CADCST010000082">
    <property type="protein sequence ID" value="CAA9198364.1"/>
    <property type="molecule type" value="Genomic_DNA"/>
</dbReference>